<dbReference type="Pfam" id="PF03171">
    <property type="entry name" value="2OG-FeII_Oxy"/>
    <property type="match status" value="1"/>
</dbReference>
<organism evidence="4 5">
    <name type="scientific">Alternaria dauci</name>
    <dbReference type="NCBI Taxonomy" id="48095"/>
    <lineage>
        <taxon>Eukaryota</taxon>
        <taxon>Fungi</taxon>
        <taxon>Dikarya</taxon>
        <taxon>Ascomycota</taxon>
        <taxon>Pezizomycotina</taxon>
        <taxon>Dothideomycetes</taxon>
        <taxon>Pleosporomycetidae</taxon>
        <taxon>Pleosporales</taxon>
        <taxon>Pleosporineae</taxon>
        <taxon>Pleosporaceae</taxon>
        <taxon>Alternaria</taxon>
        <taxon>Alternaria sect. Porri</taxon>
    </lineage>
</organism>
<dbReference type="EMBL" id="JBHGVX010000007">
    <property type="protein sequence ID" value="KAL1794194.1"/>
    <property type="molecule type" value="Genomic_DNA"/>
</dbReference>
<dbReference type="RefSeq" id="XP_069304778.1">
    <property type="nucleotide sequence ID" value="XM_069453780.1"/>
</dbReference>
<keyword evidence="2" id="KW-0479">Metal-binding</keyword>
<dbReference type="InterPro" id="IPR005123">
    <property type="entry name" value="Oxoglu/Fe-dep_dioxygenase_dom"/>
</dbReference>
<accession>A0ABR3UEY5</accession>
<comment type="caution">
    <text evidence="4">The sequence shown here is derived from an EMBL/GenBank/DDBJ whole genome shotgun (WGS) entry which is preliminary data.</text>
</comment>
<dbReference type="InterPro" id="IPR027443">
    <property type="entry name" value="IPNS-like_sf"/>
</dbReference>
<reference evidence="4 5" key="1">
    <citation type="submission" date="2024-09" db="EMBL/GenBank/DDBJ databases">
        <title>T2T genomes of carrot and Alternaria dauci and their utility for understanding host-pathogen interaction during carrot leaf blight disease.</title>
        <authorList>
            <person name="Liu W."/>
            <person name="Xu S."/>
            <person name="Ou C."/>
            <person name="Liu X."/>
            <person name="Zhuang F."/>
            <person name="Deng X.W."/>
        </authorList>
    </citation>
    <scope>NUCLEOTIDE SEQUENCE [LARGE SCALE GENOMIC DNA]</scope>
    <source>
        <strain evidence="4 5">A2016</strain>
    </source>
</reference>
<dbReference type="GeneID" id="96087937"/>
<keyword evidence="2" id="KW-0560">Oxidoreductase</keyword>
<comment type="similarity">
    <text evidence="1 2">Belongs to the iron/ascorbate-dependent oxidoreductase family.</text>
</comment>
<evidence type="ECO:0000256" key="2">
    <source>
        <dbReference type="RuleBase" id="RU003682"/>
    </source>
</evidence>
<dbReference type="PROSITE" id="PS51471">
    <property type="entry name" value="FE2OG_OXY"/>
    <property type="match status" value="1"/>
</dbReference>
<protein>
    <recommendedName>
        <fullName evidence="3">Fe2OG dioxygenase domain-containing protein</fullName>
    </recommendedName>
</protein>
<dbReference type="PANTHER" id="PTHR47990">
    <property type="entry name" value="2-OXOGLUTARATE (2OG) AND FE(II)-DEPENDENT OXYGENASE SUPERFAMILY PROTEIN-RELATED"/>
    <property type="match status" value="1"/>
</dbReference>
<dbReference type="InterPro" id="IPR026992">
    <property type="entry name" value="DIOX_N"/>
</dbReference>
<dbReference type="SUPFAM" id="SSF51197">
    <property type="entry name" value="Clavaminate synthase-like"/>
    <property type="match status" value="1"/>
</dbReference>
<evidence type="ECO:0000313" key="5">
    <source>
        <dbReference type="Proteomes" id="UP001578633"/>
    </source>
</evidence>
<dbReference type="Gene3D" id="2.60.120.330">
    <property type="entry name" value="B-lactam Antibiotic, Isopenicillin N Synthase, Chain"/>
    <property type="match status" value="1"/>
</dbReference>
<feature type="domain" description="Fe2OG dioxygenase" evidence="3">
    <location>
        <begin position="207"/>
        <end position="333"/>
    </location>
</feature>
<gene>
    <name evidence="4" type="ORF">ACET3X_007615</name>
</gene>
<sequence>MPHSDHSPSPRRESFLDLPKFPDNVPTAPLLRISLQKLLEHDKEEENRCWQACCELGFFYLDVRTCSNTSNGTTINGDALIEDADKLFNVMQELYDLDVAEKMKYDFKDQGSYFGYKGYGEGIVDKQGTKDRNEFYNISKDDIIGLTEPLPAPAVLNPHRDLYKSYITSSHAICMVVTSLLSSRLPLNQDIRQAGGLPAIHRLDAASGDQIRFVKAPPQEQSLKGVALGEHTDFGSVTVLFNRLGGLQVRLPEHISPLEPTSTSPPPTDVEKKLCEDGWTYVRPLPGHCIVNLGDALVKFSDGALRSNVHRVVAPPGEQGSVTRYSLVYFCRPEDDVVLESLVEGGSNGAEEQVTAKEWILRRALGRREADGWEKSGGTESVSMRSGG</sequence>
<keyword evidence="5" id="KW-1185">Reference proteome</keyword>
<dbReference type="Proteomes" id="UP001578633">
    <property type="component" value="Chromosome 7"/>
</dbReference>
<keyword evidence="2" id="KW-0408">Iron</keyword>
<dbReference type="Pfam" id="PF14226">
    <property type="entry name" value="DIOX_N"/>
    <property type="match status" value="1"/>
</dbReference>
<evidence type="ECO:0000259" key="3">
    <source>
        <dbReference type="PROSITE" id="PS51471"/>
    </source>
</evidence>
<dbReference type="InterPro" id="IPR050231">
    <property type="entry name" value="Iron_ascorbate_oxido_reductase"/>
</dbReference>
<proteinExistence type="inferred from homology"/>
<dbReference type="InterPro" id="IPR044861">
    <property type="entry name" value="IPNS-like_FE2OG_OXY"/>
</dbReference>
<name>A0ABR3UEY5_9PLEO</name>
<evidence type="ECO:0000256" key="1">
    <source>
        <dbReference type="ARBA" id="ARBA00008056"/>
    </source>
</evidence>
<evidence type="ECO:0000313" key="4">
    <source>
        <dbReference type="EMBL" id="KAL1794194.1"/>
    </source>
</evidence>